<gene>
    <name evidence="2" type="ORF">CEPIT_LOCUS2199</name>
</gene>
<feature type="compositionally biased region" description="Basic residues" evidence="1">
    <location>
        <begin position="396"/>
        <end position="406"/>
    </location>
</feature>
<evidence type="ECO:0000256" key="1">
    <source>
        <dbReference type="SAM" id="MobiDB-lite"/>
    </source>
</evidence>
<sequence length="418" mass="47211">MERSVPEPPSPNLSPAPGILAVIGQADKAPATSVGPVTQEANLGRLNAEHTQTNTAKLQLTWFDKAPSANRVTENRMDPSTSSPATHTWADLLRGDKDKNARAQTAPLLSAARETRSNNNITHINDIIFPYTDGLQLEPATNLEEADKFYFYGEEGFDSIIIESKVFRFGIRNNEIAIFEIKKSQLHKISFNLELAPQIIRYIYQLTGQRQLKRFGSISVYSNFNKAGGFIKIAKEKGTFILIPAGPQKARLHEFLGVFSNFVGIFDLVQEEPMHQLQEVTGFTEEPTSISKLIFDSQIRGAFPKQQWSPTLVEHPRLVEAYSDASDNFYQSDDSFYMDDFLGHATESDRRPPISTPTEIGKSKFNRAICTKSKFVTSENCLPTENLNTQLKIYRKSQKNKRRHSMTTRSQTREFPWV</sequence>
<keyword evidence="3" id="KW-1185">Reference proteome</keyword>
<organism evidence="2 3">
    <name type="scientific">Cuscuta epithymum</name>
    <dbReference type="NCBI Taxonomy" id="186058"/>
    <lineage>
        <taxon>Eukaryota</taxon>
        <taxon>Viridiplantae</taxon>
        <taxon>Streptophyta</taxon>
        <taxon>Embryophyta</taxon>
        <taxon>Tracheophyta</taxon>
        <taxon>Spermatophyta</taxon>
        <taxon>Magnoliopsida</taxon>
        <taxon>eudicotyledons</taxon>
        <taxon>Gunneridae</taxon>
        <taxon>Pentapetalae</taxon>
        <taxon>asterids</taxon>
        <taxon>lamiids</taxon>
        <taxon>Solanales</taxon>
        <taxon>Convolvulaceae</taxon>
        <taxon>Cuscuteae</taxon>
        <taxon>Cuscuta</taxon>
        <taxon>Cuscuta subgen. Cuscuta</taxon>
    </lineage>
</organism>
<dbReference type="Proteomes" id="UP001152523">
    <property type="component" value="Unassembled WGS sequence"/>
</dbReference>
<dbReference type="AlphaFoldDB" id="A0AAV0C2W2"/>
<name>A0AAV0C2W2_9ASTE</name>
<evidence type="ECO:0000313" key="3">
    <source>
        <dbReference type="Proteomes" id="UP001152523"/>
    </source>
</evidence>
<comment type="caution">
    <text evidence="2">The sequence shown here is derived from an EMBL/GenBank/DDBJ whole genome shotgun (WGS) entry which is preliminary data.</text>
</comment>
<evidence type="ECO:0000313" key="2">
    <source>
        <dbReference type="EMBL" id="CAH9064864.1"/>
    </source>
</evidence>
<reference evidence="2" key="1">
    <citation type="submission" date="2022-07" db="EMBL/GenBank/DDBJ databases">
        <authorList>
            <person name="Macas J."/>
            <person name="Novak P."/>
            <person name="Neumann P."/>
        </authorList>
    </citation>
    <scope>NUCLEOTIDE SEQUENCE</scope>
</reference>
<proteinExistence type="predicted"/>
<feature type="region of interest" description="Disordered" evidence="1">
    <location>
        <begin position="396"/>
        <end position="418"/>
    </location>
</feature>
<dbReference type="EMBL" id="CAMAPF010000011">
    <property type="protein sequence ID" value="CAH9064864.1"/>
    <property type="molecule type" value="Genomic_DNA"/>
</dbReference>
<protein>
    <submittedName>
        <fullName evidence="2">Uncharacterized protein</fullName>
    </submittedName>
</protein>
<accession>A0AAV0C2W2</accession>